<reference evidence="8" key="1">
    <citation type="submission" date="2015-08" db="EMBL/GenBank/DDBJ databases">
        <title>Genome sequencing project for genomic taxonomy and phylogenomics of Bacillus-like bacteria.</title>
        <authorList>
            <person name="Liu B."/>
            <person name="Wang J."/>
            <person name="Zhu Y."/>
            <person name="Liu G."/>
            <person name="Chen Q."/>
            <person name="Chen Z."/>
            <person name="Lan J."/>
            <person name="Che J."/>
            <person name="Ge C."/>
            <person name="Shi H."/>
            <person name="Pan Z."/>
            <person name="Liu X."/>
        </authorList>
    </citation>
    <scope>NUCLEOTIDE SEQUENCE [LARGE SCALE GENOMIC DNA]</scope>
    <source>
        <strain evidence="8">FJAT-4402</strain>
    </source>
</reference>
<reference evidence="7 8" key="2">
    <citation type="journal article" date="2016" name="Int. J. Syst. Evol. Microbiol.">
        <title>Bacillus gobiensis sp. nov., isolated from a soil sample.</title>
        <authorList>
            <person name="Liu B."/>
            <person name="Liu G.H."/>
            <person name="Cetin S."/>
            <person name="Schumann P."/>
            <person name="Pan Z.Z."/>
            <person name="Chen Q.Q."/>
        </authorList>
    </citation>
    <scope>NUCLEOTIDE SEQUENCE [LARGE SCALE GENOMIC DNA]</scope>
    <source>
        <strain evidence="7 8">FJAT-4402</strain>
    </source>
</reference>
<dbReference type="AlphaFoldDB" id="A0A0M3RAZ3"/>
<gene>
    <name evidence="7" type="ORF">AM592_22775</name>
</gene>
<proteinExistence type="predicted"/>
<evidence type="ECO:0000256" key="6">
    <source>
        <dbReference type="SAM" id="Phobius"/>
    </source>
</evidence>
<keyword evidence="8" id="KW-1185">Reference proteome</keyword>
<dbReference type="Pfam" id="PF02588">
    <property type="entry name" value="YitT_membrane"/>
    <property type="match status" value="1"/>
</dbReference>
<keyword evidence="5 6" id="KW-0472">Membrane</keyword>
<keyword evidence="2" id="KW-1003">Cell membrane</keyword>
<evidence type="ECO:0000313" key="7">
    <source>
        <dbReference type="EMBL" id="ALC84002.1"/>
    </source>
</evidence>
<evidence type="ECO:0000313" key="8">
    <source>
        <dbReference type="Proteomes" id="UP000067625"/>
    </source>
</evidence>
<dbReference type="InterPro" id="IPR051461">
    <property type="entry name" value="UPF0750_membrane"/>
</dbReference>
<dbReference type="Proteomes" id="UP000067625">
    <property type="component" value="Chromosome"/>
</dbReference>
<accession>A0A0M3RAZ3</accession>
<dbReference type="EMBL" id="CP012600">
    <property type="protein sequence ID" value="ALC84002.1"/>
    <property type="molecule type" value="Genomic_DNA"/>
</dbReference>
<dbReference type="PANTHER" id="PTHR33545">
    <property type="entry name" value="UPF0750 MEMBRANE PROTEIN YITT-RELATED"/>
    <property type="match status" value="1"/>
</dbReference>
<evidence type="ECO:0000256" key="2">
    <source>
        <dbReference type="ARBA" id="ARBA00022475"/>
    </source>
</evidence>
<protein>
    <recommendedName>
        <fullName evidence="9">YitT family protein</fullName>
    </recommendedName>
</protein>
<name>A0A0M3RAZ3_9BACI</name>
<dbReference type="InterPro" id="IPR003740">
    <property type="entry name" value="YitT"/>
</dbReference>
<evidence type="ECO:0000256" key="1">
    <source>
        <dbReference type="ARBA" id="ARBA00004651"/>
    </source>
</evidence>
<keyword evidence="3 6" id="KW-0812">Transmembrane</keyword>
<dbReference type="OrthoDB" id="1523490at2"/>
<dbReference type="PANTHER" id="PTHR33545:SF5">
    <property type="entry name" value="UPF0750 MEMBRANE PROTEIN YITT"/>
    <property type="match status" value="1"/>
</dbReference>
<evidence type="ECO:0008006" key="9">
    <source>
        <dbReference type="Google" id="ProtNLM"/>
    </source>
</evidence>
<sequence>MRKLSYIILGCIITALGVIILRHSHLITGGTAGLSLNLSYFFHLPFAVIFFVINLPFYLFSIIQMGWRFTLMTLFSVSLLSVLTWFDAFLPGFTIPLLFGAIIGGLFIGFGLTLLFKNGASLGGANIMALFLQRKYGWNPGKVNLIFDMVVVCSGMYTVGFSNGLSSILSIVTTSIVISCYKHQISSGNVQRKPAIQPGVTTMQN</sequence>
<keyword evidence="4 6" id="KW-1133">Transmembrane helix</keyword>
<dbReference type="GO" id="GO:0005886">
    <property type="term" value="C:plasma membrane"/>
    <property type="evidence" value="ECO:0007669"/>
    <property type="project" value="UniProtKB-SubCell"/>
</dbReference>
<evidence type="ECO:0000256" key="4">
    <source>
        <dbReference type="ARBA" id="ARBA00022989"/>
    </source>
</evidence>
<comment type="subcellular location">
    <subcellularLocation>
        <location evidence="1">Cell membrane</location>
        <topology evidence="1">Multi-pass membrane protein</topology>
    </subcellularLocation>
</comment>
<dbReference type="PATRIC" id="fig|1441095.3.peg.5045"/>
<evidence type="ECO:0000256" key="5">
    <source>
        <dbReference type="ARBA" id="ARBA00023136"/>
    </source>
</evidence>
<feature type="transmembrane region" description="Helical" evidence="6">
    <location>
        <begin position="67"/>
        <end position="86"/>
    </location>
</feature>
<evidence type="ECO:0000256" key="3">
    <source>
        <dbReference type="ARBA" id="ARBA00022692"/>
    </source>
</evidence>
<dbReference type="STRING" id="1441095.AM592_22775"/>
<feature type="transmembrane region" description="Helical" evidence="6">
    <location>
        <begin position="40"/>
        <end position="60"/>
    </location>
</feature>
<feature type="transmembrane region" description="Helical" evidence="6">
    <location>
        <begin position="7"/>
        <end position="28"/>
    </location>
</feature>
<feature type="transmembrane region" description="Helical" evidence="6">
    <location>
        <begin position="92"/>
        <end position="116"/>
    </location>
</feature>
<organism evidence="7 8">
    <name type="scientific">Bacillus gobiensis</name>
    <dbReference type="NCBI Taxonomy" id="1441095"/>
    <lineage>
        <taxon>Bacteria</taxon>
        <taxon>Bacillati</taxon>
        <taxon>Bacillota</taxon>
        <taxon>Bacilli</taxon>
        <taxon>Bacillales</taxon>
        <taxon>Bacillaceae</taxon>
        <taxon>Bacillus</taxon>
    </lineage>
</organism>
<dbReference type="RefSeq" id="WP_053605894.1">
    <property type="nucleotide sequence ID" value="NZ_CP012600.1"/>
</dbReference>